<organism evidence="2 3">
    <name type="scientific">Parnassius apollo</name>
    <name type="common">Apollo butterfly</name>
    <name type="synonym">Papilio apollo</name>
    <dbReference type="NCBI Taxonomy" id="110799"/>
    <lineage>
        <taxon>Eukaryota</taxon>
        <taxon>Metazoa</taxon>
        <taxon>Ecdysozoa</taxon>
        <taxon>Arthropoda</taxon>
        <taxon>Hexapoda</taxon>
        <taxon>Insecta</taxon>
        <taxon>Pterygota</taxon>
        <taxon>Neoptera</taxon>
        <taxon>Endopterygota</taxon>
        <taxon>Lepidoptera</taxon>
        <taxon>Glossata</taxon>
        <taxon>Ditrysia</taxon>
        <taxon>Papilionoidea</taxon>
        <taxon>Papilionidae</taxon>
        <taxon>Parnassiinae</taxon>
        <taxon>Parnassini</taxon>
        <taxon>Parnassius</taxon>
        <taxon>Parnassius</taxon>
    </lineage>
</organism>
<evidence type="ECO:0000313" key="2">
    <source>
        <dbReference type="EMBL" id="CAG4973110.1"/>
    </source>
</evidence>
<evidence type="ECO:0000313" key="3">
    <source>
        <dbReference type="Proteomes" id="UP000691718"/>
    </source>
</evidence>
<name>A0A8S3WRG7_PARAO</name>
<gene>
    <name evidence="2" type="ORF">PAPOLLO_LOCUS8696</name>
</gene>
<dbReference type="EMBL" id="CAJQZP010000631">
    <property type="protein sequence ID" value="CAG4973110.1"/>
    <property type="molecule type" value="Genomic_DNA"/>
</dbReference>
<protein>
    <submittedName>
        <fullName evidence="2">(apollo) hypothetical protein</fullName>
    </submittedName>
</protein>
<accession>A0A8S3WRG7</accession>
<dbReference type="AlphaFoldDB" id="A0A8S3WRG7"/>
<sequence>MAHNLPDSATSQIVNYDINSEDEIISETENSLDENPSDNIQPSLYSESSSDETNSDEEPLSRYVTNTSANENQMLSKMVNLYGQEPH</sequence>
<feature type="compositionally biased region" description="Acidic residues" evidence="1">
    <location>
        <begin position="19"/>
        <end position="36"/>
    </location>
</feature>
<feature type="compositionally biased region" description="Acidic residues" evidence="1">
    <location>
        <begin position="49"/>
        <end position="58"/>
    </location>
</feature>
<dbReference type="Proteomes" id="UP000691718">
    <property type="component" value="Unassembled WGS sequence"/>
</dbReference>
<proteinExistence type="predicted"/>
<feature type="compositionally biased region" description="Polar residues" evidence="1">
    <location>
        <begin position="7"/>
        <end position="18"/>
    </location>
</feature>
<keyword evidence="3" id="KW-1185">Reference proteome</keyword>
<feature type="region of interest" description="Disordered" evidence="1">
    <location>
        <begin position="1"/>
        <end position="71"/>
    </location>
</feature>
<reference evidence="2" key="1">
    <citation type="submission" date="2021-04" db="EMBL/GenBank/DDBJ databases">
        <authorList>
            <person name="Tunstrom K."/>
        </authorList>
    </citation>
    <scope>NUCLEOTIDE SEQUENCE</scope>
</reference>
<comment type="caution">
    <text evidence="2">The sequence shown here is derived from an EMBL/GenBank/DDBJ whole genome shotgun (WGS) entry which is preliminary data.</text>
</comment>
<evidence type="ECO:0000256" key="1">
    <source>
        <dbReference type="SAM" id="MobiDB-lite"/>
    </source>
</evidence>